<evidence type="ECO:0000313" key="4">
    <source>
        <dbReference type="Proteomes" id="UP000662747"/>
    </source>
</evidence>
<dbReference type="Gene3D" id="3.30.1480.10">
    <property type="entry name" value="NusA, N-terminal domain"/>
    <property type="match status" value="1"/>
</dbReference>
<dbReference type="EMBL" id="CP071090">
    <property type="protein sequence ID" value="QSQ19446.1"/>
    <property type="molecule type" value="Genomic_DNA"/>
</dbReference>
<dbReference type="Pfam" id="PF21831">
    <property type="entry name" value="DUF6891"/>
    <property type="match status" value="1"/>
</dbReference>
<sequence>MIHSALTHALTYACRGNRIRGGTAVPHSCADEVLGMSESDSVRAYFREYVEDVVNSGYWDEPFVLAFLGETIEYELGPEGETEFLALARQLLRKRRAKEARWAGPTENDALDQAFRALRERGILALQNAGETVEQGWKRAEEEAGLLGGSVRGVAFFAHEDVRRAVRGGELQLSAGALGASNDSEASLRVRQEVRDCLADHGLEARASGLPGGPIRLEPFPWRKRRWTHMVRDGSGRFVVRPNDAPFRFAPVLQALAGETGFPREAVVGALEAYMTERVREHHGAWRELDARYDPQQDRVDVYQVVFVVEHPGEPATARNQRTLAELERLGLEVAVGDELVFQIFYRLEDARSAGEQDRDYGPLLRLRTFGFSMPAPTDEMLRAGILARLRSAPKVEGP</sequence>
<organism evidence="3 4">
    <name type="scientific">Pyxidicoccus parkwayensis</name>
    <dbReference type="NCBI Taxonomy" id="2813578"/>
    <lineage>
        <taxon>Bacteria</taxon>
        <taxon>Pseudomonadati</taxon>
        <taxon>Myxococcota</taxon>
        <taxon>Myxococcia</taxon>
        <taxon>Myxococcales</taxon>
        <taxon>Cystobacterineae</taxon>
        <taxon>Myxococcaceae</taxon>
        <taxon>Pyxidicoccus</taxon>
    </lineage>
</organism>
<reference evidence="3 4" key="1">
    <citation type="submission" date="2021-02" db="EMBL/GenBank/DDBJ databases">
        <title>De Novo genome assembly of isolated myxobacteria.</title>
        <authorList>
            <person name="Stevens D.C."/>
        </authorList>
    </citation>
    <scope>NUCLEOTIDE SEQUENCE [LARGE SCALE GENOMIC DNA]</scope>
    <source>
        <strain evidence="4">SCPEA02</strain>
    </source>
</reference>
<accession>A0ABX7NLZ1</accession>
<dbReference type="RefSeq" id="WP_206721030.1">
    <property type="nucleotide sequence ID" value="NZ_CP071090.1"/>
</dbReference>
<dbReference type="InterPro" id="IPR036555">
    <property type="entry name" value="NusA_N_sf"/>
</dbReference>
<protein>
    <submittedName>
        <fullName evidence="3">Uncharacterized protein</fullName>
    </submittedName>
</protein>
<feature type="domain" description="DUF6891" evidence="2">
    <location>
        <begin position="41"/>
        <end position="226"/>
    </location>
</feature>
<dbReference type="InterPro" id="IPR013735">
    <property type="entry name" value="TF_NusA_N"/>
</dbReference>
<evidence type="ECO:0000313" key="3">
    <source>
        <dbReference type="EMBL" id="QSQ19446.1"/>
    </source>
</evidence>
<keyword evidence="4" id="KW-1185">Reference proteome</keyword>
<evidence type="ECO:0000259" key="2">
    <source>
        <dbReference type="Pfam" id="PF21831"/>
    </source>
</evidence>
<gene>
    <name evidence="3" type="ORF">JY651_29495</name>
</gene>
<proteinExistence type="predicted"/>
<name>A0ABX7NLZ1_9BACT</name>
<dbReference type="SUPFAM" id="SSF69705">
    <property type="entry name" value="Transcription factor NusA, N-terminal domain"/>
    <property type="match status" value="1"/>
</dbReference>
<dbReference type="Pfam" id="PF08529">
    <property type="entry name" value="NusA_N"/>
    <property type="match status" value="1"/>
</dbReference>
<dbReference type="Proteomes" id="UP000662747">
    <property type="component" value="Chromosome"/>
</dbReference>
<feature type="domain" description="Transcription factor NusA N-terminal" evidence="1">
    <location>
        <begin position="251"/>
        <end position="344"/>
    </location>
</feature>
<evidence type="ECO:0000259" key="1">
    <source>
        <dbReference type="Pfam" id="PF08529"/>
    </source>
</evidence>
<dbReference type="InterPro" id="IPR054186">
    <property type="entry name" value="DUF6891"/>
</dbReference>